<evidence type="ECO:0000256" key="2">
    <source>
        <dbReference type="ARBA" id="ARBA00022737"/>
    </source>
</evidence>
<dbReference type="OrthoDB" id="10250130at2759"/>
<dbReference type="PANTHER" id="PTHR46093">
    <property type="entry name" value="ACYL-COA-BINDING DOMAIN-CONTAINING PROTEIN 5"/>
    <property type="match status" value="1"/>
</dbReference>
<dbReference type="InterPro" id="IPR056737">
    <property type="entry name" value="Beta-prop_ATRN-MKLN-like"/>
</dbReference>
<evidence type="ECO:0000259" key="3">
    <source>
        <dbReference type="Pfam" id="PF24981"/>
    </source>
</evidence>
<comment type="caution">
    <text evidence="4">The sequence shown here is derived from an EMBL/GenBank/DDBJ whole genome shotgun (WGS) entry which is preliminary data.</text>
</comment>
<protein>
    <submittedName>
        <fullName evidence="4">4516_t:CDS:1</fullName>
    </submittedName>
</protein>
<accession>A0A9W4WY59</accession>
<reference evidence="4" key="1">
    <citation type="submission" date="2022-08" db="EMBL/GenBank/DDBJ databases">
        <authorList>
            <person name="Kallberg Y."/>
            <person name="Tangrot J."/>
            <person name="Rosling A."/>
        </authorList>
    </citation>
    <scope>NUCLEOTIDE SEQUENCE</scope>
    <source>
        <strain evidence="4">Wild A</strain>
    </source>
</reference>
<evidence type="ECO:0000313" key="5">
    <source>
        <dbReference type="Proteomes" id="UP001153678"/>
    </source>
</evidence>
<sequence>MVCEKYNKLLKLCFIFIIIYLFLRVDSFTPVERYVHSSVLIGNKIYFFGGYNGITYTNEVFYLDVSQQFGTSLPPWTDLSLDSGIGFRCGWSTAAALNGTNNNPTIYLIGGINTNQFREDSFTSLVHAFNPNSGKWNVPAIPGTQSVRRRDMQAVTDDTGKIYVFGGLVDRKTGSTTSQYFNDIIILNTNDLTLSYGSIVNSPLKRYLYTATILPNGMIVYIAGWEVPDYDIIGSA</sequence>
<dbReference type="SUPFAM" id="SSF117281">
    <property type="entry name" value="Kelch motif"/>
    <property type="match status" value="1"/>
</dbReference>
<dbReference type="Gene3D" id="2.120.10.80">
    <property type="entry name" value="Kelch-type beta propeller"/>
    <property type="match status" value="1"/>
</dbReference>
<dbReference type="InterPro" id="IPR015915">
    <property type="entry name" value="Kelch-typ_b-propeller"/>
</dbReference>
<evidence type="ECO:0000256" key="1">
    <source>
        <dbReference type="ARBA" id="ARBA00022441"/>
    </source>
</evidence>
<dbReference type="AlphaFoldDB" id="A0A9W4WY59"/>
<keyword evidence="1" id="KW-0880">Kelch repeat</keyword>
<keyword evidence="2" id="KW-0677">Repeat</keyword>
<feature type="non-terminal residue" evidence="4">
    <location>
        <position position="236"/>
    </location>
</feature>
<proteinExistence type="predicted"/>
<dbReference type="Pfam" id="PF24981">
    <property type="entry name" value="Beta-prop_ATRN-LZTR1"/>
    <property type="match status" value="1"/>
</dbReference>
<keyword evidence="5" id="KW-1185">Reference proteome</keyword>
<name>A0A9W4WY59_9GLOM</name>
<feature type="domain" description="Attractin/MKLN-like beta-propeller" evidence="3">
    <location>
        <begin position="28"/>
        <end position="221"/>
    </location>
</feature>
<dbReference type="EMBL" id="CAMKVN010004880">
    <property type="protein sequence ID" value="CAI2187925.1"/>
    <property type="molecule type" value="Genomic_DNA"/>
</dbReference>
<gene>
    <name evidence="4" type="ORF">FWILDA_LOCUS13325</name>
</gene>
<dbReference type="Proteomes" id="UP001153678">
    <property type="component" value="Unassembled WGS sequence"/>
</dbReference>
<evidence type="ECO:0000313" key="4">
    <source>
        <dbReference type="EMBL" id="CAI2187925.1"/>
    </source>
</evidence>
<dbReference type="PANTHER" id="PTHR46093:SF18">
    <property type="entry name" value="FIBRONECTIN TYPE-III DOMAIN-CONTAINING PROTEIN"/>
    <property type="match status" value="1"/>
</dbReference>
<organism evidence="4 5">
    <name type="scientific">Funneliformis geosporum</name>
    <dbReference type="NCBI Taxonomy" id="1117311"/>
    <lineage>
        <taxon>Eukaryota</taxon>
        <taxon>Fungi</taxon>
        <taxon>Fungi incertae sedis</taxon>
        <taxon>Mucoromycota</taxon>
        <taxon>Glomeromycotina</taxon>
        <taxon>Glomeromycetes</taxon>
        <taxon>Glomerales</taxon>
        <taxon>Glomeraceae</taxon>
        <taxon>Funneliformis</taxon>
    </lineage>
</organism>